<evidence type="ECO:0000256" key="1">
    <source>
        <dbReference type="SAM" id="Coils"/>
    </source>
</evidence>
<feature type="coiled-coil region" evidence="1">
    <location>
        <begin position="56"/>
        <end position="90"/>
    </location>
</feature>
<dbReference type="GeneID" id="109407031"/>
<proteinExistence type="predicted"/>
<dbReference type="EnsemblMetazoa" id="AALFPA23_004716.R5832">
    <property type="protein sequence ID" value="AALFPA23_004716.P5832"/>
    <property type="gene ID" value="AALFPA23_004716"/>
</dbReference>
<name>A0ABM1Y142_AEDAL</name>
<sequence>MSQAAEDLADEVSAGAYVCLAGHEGGDMTEGSGSSAGAFVSSAGYDIGAAGSATGSSKAKITKKRLMKELKEAVEKNNALREQVTRLSMDQNMGSALHHAWSRGQETCESRTESLLLSTMSS</sequence>
<evidence type="ECO:0008006" key="4">
    <source>
        <dbReference type="Google" id="ProtNLM"/>
    </source>
</evidence>
<dbReference type="RefSeq" id="XP_062716259.1">
    <property type="nucleotide sequence ID" value="XM_062860275.1"/>
</dbReference>
<organism evidence="2 3">
    <name type="scientific">Aedes albopictus</name>
    <name type="common">Asian tiger mosquito</name>
    <name type="synonym">Stegomyia albopicta</name>
    <dbReference type="NCBI Taxonomy" id="7160"/>
    <lineage>
        <taxon>Eukaryota</taxon>
        <taxon>Metazoa</taxon>
        <taxon>Ecdysozoa</taxon>
        <taxon>Arthropoda</taxon>
        <taxon>Hexapoda</taxon>
        <taxon>Insecta</taxon>
        <taxon>Pterygota</taxon>
        <taxon>Neoptera</taxon>
        <taxon>Endopterygota</taxon>
        <taxon>Diptera</taxon>
        <taxon>Nematocera</taxon>
        <taxon>Culicoidea</taxon>
        <taxon>Culicidae</taxon>
        <taxon>Culicinae</taxon>
        <taxon>Aedini</taxon>
        <taxon>Aedes</taxon>
        <taxon>Stegomyia</taxon>
    </lineage>
</organism>
<keyword evidence="1" id="KW-0175">Coiled coil</keyword>
<reference evidence="3" key="1">
    <citation type="journal article" date="2015" name="Proc. Natl. Acad. Sci. U.S.A.">
        <title>Genome sequence of the Asian Tiger mosquito, Aedes albopictus, reveals insights into its biology, genetics, and evolution.</title>
        <authorList>
            <person name="Chen X.G."/>
            <person name="Jiang X."/>
            <person name="Gu J."/>
            <person name="Xu M."/>
            <person name="Wu Y."/>
            <person name="Deng Y."/>
            <person name="Zhang C."/>
            <person name="Bonizzoni M."/>
            <person name="Dermauw W."/>
            <person name="Vontas J."/>
            <person name="Armbruster P."/>
            <person name="Huang X."/>
            <person name="Yang Y."/>
            <person name="Zhang H."/>
            <person name="He W."/>
            <person name="Peng H."/>
            <person name="Liu Y."/>
            <person name="Wu K."/>
            <person name="Chen J."/>
            <person name="Lirakis M."/>
            <person name="Topalis P."/>
            <person name="Van Leeuwen T."/>
            <person name="Hall A.B."/>
            <person name="Jiang X."/>
            <person name="Thorpe C."/>
            <person name="Mueller R.L."/>
            <person name="Sun C."/>
            <person name="Waterhouse R.M."/>
            <person name="Yan G."/>
            <person name="Tu Z.J."/>
            <person name="Fang X."/>
            <person name="James A.A."/>
        </authorList>
    </citation>
    <scope>NUCLEOTIDE SEQUENCE [LARGE SCALE GENOMIC DNA]</scope>
    <source>
        <strain evidence="3">Foshan</strain>
    </source>
</reference>
<dbReference type="Proteomes" id="UP000069940">
    <property type="component" value="Unassembled WGS sequence"/>
</dbReference>
<evidence type="ECO:0000313" key="3">
    <source>
        <dbReference type="Proteomes" id="UP000069940"/>
    </source>
</evidence>
<accession>A0ABM1Y142</accession>
<protein>
    <recommendedName>
        <fullName evidence="4">Secreted protein</fullName>
    </recommendedName>
</protein>
<reference evidence="2" key="2">
    <citation type="submission" date="2025-05" db="UniProtKB">
        <authorList>
            <consortium name="EnsemblMetazoa"/>
        </authorList>
    </citation>
    <scope>IDENTIFICATION</scope>
    <source>
        <strain evidence="2">Foshan</strain>
    </source>
</reference>
<keyword evidence="3" id="KW-1185">Reference proteome</keyword>
<evidence type="ECO:0000313" key="2">
    <source>
        <dbReference type="EnsemblMetazoa" id="AALFPA23_004716.P5832"/>
    </source>
</evidence>